<feature type="compositionally biased region" description="Acidic residues" evidence="1">
    <location>
        <begin position="484"/>
        <end position="506"/>
    </location>
</feature>
<feature type="region of interest" description="Disordered" evidence="1">
    <location>
        <begin position="748"/>
        <end position="872"/>
    </location>
</feature>
<feature type="region of interest" description="Disordered" evidence="1">
    <location>
        <begin position="926"/>
        <end position="964"/>
    </location>
</feature>
<sequence>MRDSNSLRLRLVVRRHELPETRVVFAVQLDNDPTIANLLEQVDDIIPLESNDWGLEDYVVQLRDEINGRGFDCLHFQQVSAILRDNEEVFIRPLDTGDRRKRRLSGRDQISADGRHLIDGVAFGRPRLKTPRDRPPVDIPPLKRRRITYEAENGVEEDGDQEPQFLLTQHGEDDRAGRRVRIHPSPSNAQSDGSEGHDEDEDDEFVDNDDDVDQGSDASGQDSDVNYPSPTEIDNELEGLREDNEHFILRHGEFTNFDSSSQASDSSYQLSIQQEPSRPELIPPNKLPRPLSTKGKTQILRAAFPTVSFKACGAALVRGRGDLKLAYRSLQRRHQPALSVDAMLGQSDRHPAKPAATEDAESDSEAESVASVVKHFDQHGFPSGSILAGTAAAEVAEALRKAGHAVKPPVHTRFDEDSAPVDAAQVPLPASGSENSESDSDSDSDGSPEVASSKVPEPEGGAKLSGSDGSSMSEDSDSQSGSSDESESEGESDSGNDSGSDNDDDSDHGSDAGNVGGHTDASDDDSGGGEGDSSDAEYSSSENSNSSVADSSASENESDAADSSNDDDSSDDDSSDDSADEASSQPSAEKKAIATIPLNQAAQEPGPEEPESHATSNSTATPKPVPPGQGKLATQRRNARRRAALKAQKAAARGEGLPAPDQTASQEIASVGALGRESFAEKKAALLEMLNMPSEASAKQPSQVNSKQDSQDVPGQKEDAEDDGAAKDPEAWRDKIIYRAVECCHDDMELSEPPFPFVQGWDPQQQELRGRRNQRGGRSKRKQRDQSQFLDEEGRSAAKRQKYAGYGTYGNDDNSFYSNGGDAGVDDTELNYDDEPEESAQQAEQAPEDADEEDLPPIPTDVSALPTLEPGKARPGMILTWKQWLLSKATNWQPQVSSLTGVVVDVLDDNSLKLRLARRDRKLDRPEKTYDEEGNRVYDKFELPGMEDEEGESEDEAAEQGYRTLELADMIEPRILQQPPSSAAEAPAAEGESPEPQPSGSVERSTVHDATANASDNRSPSAPDQIEAEQVSEAIGSPDADIDVAHGDQSIVSETSGAQEPAAISISDDRRHEISGLINDAGFRREVDPSVTSNVGLDLSSPSRQLEEETILETGGFSEGSQDQSQATPKPTCQATSTSNNVDSQPIYLEPFRGFSDPVSEPPVAYPKLELPPSETGSLHSGRQVDLDFSIELGEDTLHDIDDAAGESRSTLGRRSSDEQLPPRKMPTKHDSSSDSEAESSVSSVPSLSQNWASASTNRSHSPSKRDIESAIKARKSEVAPDPEYEAEMRRPEDADDMFDEENKFSQLAQELVEKPIEKRTPKKQPAQQQRNEGPKPSTTPSRIKAERASPPARIKAERATSSSSRKSPFVVPEGSQVVSLLSSSPEPELEEHYAEDSIDETCAEPSSSLPDGSGWVQKNKKKEKMKKEARPGRGLGGGRRVPPPSSAPAAVSRRAVSRESAAAAANGGGGNKERSGDGIKRSISGSPAVRDALLKARRKVFGNIL</sequence>
<feature type="compositionally biased region" description="Acidic residues" evidence="1">
    <location>
        <begin position="522"/>
        <end position="535"/>
    </location>
</feature>
<feature type="compositionally biased region" description="Low complexity" evidence="1">
    <location>
        <begin position="978"/>
        <end position="991"/>
    </location>
</feature>
<feature type="compositionally biased region" description="Acidic residues" evidence="1">
    <location>
        <begin position="945"/>
        <end position="958"/>
    </location>
</feature>
<feature type="compositionally biased region" description="Basic residues" evidence="1">
    <location>
        <begin position="771"/>
        <end position="783"/>
    </location>
</feature>
<name>A0AAJ0GX84_9PEZI</name>
<feature type="compositionally biased region" description="Polar residues" evidence="1">
    <location>
        <begin position="1012"/>
        <end position="1022"/>
    </location>
</feature>
<feature type="compositionally biased region" description="Low complexity" evidence="1">
    <location>
        <begin position="215"/>
        <end position="225"/>
    </location>
</feature>
<feature type="compositionally biased region" description="Polar residues" evidence="1">
    <location>
        <begin position="1090"/>
        <end position="1104"/>
    </location>
</feature>
<feature type="compositionally biased region" description="Low complexity" evidence="1">
    <location>
        <begin position="258"/>
        <end position="271"/>
    </location>
</feature>
<evidence type="ECO:0000256" key="1">
    <source>
        <dbReference type="SAM" id="MobiDB-lite"/>
    </source>
</evidence>
<feature type="region of interest" description="Disordered" evidence="1">
    <location>
        <begin position="407"/>
        <end position="664"/>
    </location>
</feature>
<dbReference type="EMBL" id="JAUDZG010000002">
    <property type="protein sequence ID" value="KAK3307821.1"/>
    <property type="molecule type" value="Genomic_DNA"/>
</dbReference>
<feature type="compositionally biased region" description="Low complexity" evidence="1">
    <location>
        <begin position="536"/>
        <end position="555"/>
    </location>
</feature>
<feature type="compositionally biased region" description="Basic and acidic residues" evidence="1">
    <location>
        <begin position="1215"/>
        <end position="1233"/>
    </location>
</feature>
<organism evidence="3 4">
    <name type="scientific">Chaetomium strumarium</name>
    <dbReference type="NCBI Taxonomy" id="1170767"/>
    <lineage>
        <taxon>Eukaryota</taxon>
        <taxon>Fungi</taxon>
        <taxon>Dikarya</taxon>
        <taxon>Ascomycota</taxon>
        <taxon>Pezizomycotina</taxon>
        <taxon>Sordariomycetes</taxon>
        <taxon>Sordariomycetidae</taxon>
        <taxon>Sordariales</taxon>
        <taxon>Chaetomiaceae</taxon>
        <taxon>Chaetomium</taxon>
    </lineage>
</organism>
<feature type="compositionally biased region" description="Low complexity" evidence="1">
    <location>
        <begin position="465"/>
        <end position="483"/>
    </location>
</feature>
<reference evidence="3" key="2">
    <citation type="submission" date="2023-06" db="EMBL/GenBank/DDBJ databases">
        <authorList>
            <consortium name="Lawrence Berkeley National Laboratory"/>
            <person name="Mondo S.J."/>
            <person name="Hensen N."/>
            <person name="Bonometti L."/>
            <person name="Westerberg I."/>
            <person name="Brannstrom I.O."/>
            <person name="Guillou S."/>
            <person name="Cros-Aarteil S."/>
            <person name="Calhoun S."/>
            <person name="Haridas S."/>
            <person name="Kuo A."/>
            <person name="Pangilinan J."/>
            <person name="Riley R."/>
            <person name="Labutti K."/>
            <person name="Andreopoulos B."/>
            <person name="Lipzen A."/>
            <person name="Chen C."/>
            <person name="Yanf M."/>
            <person name="Daum C."/>
            <person name="Ng V."/>
            <person name="Clum A."/>
            <person name="Steindorff A."/>
            <person name="Ohm R."/>
            <person name="Martin F."/>
            <person name="Silar P."/>
            <person name="Natvig D."/>
            <person name="Lalanne C."/>
            <person name="Gautier V."/>
            <person name="Ament-Velasquez S.L."/>
            <person name="Kruys A."/>
            <person name="Hutchinson M.I."/>
            <person name="Powell A.J."/>
            <person name="Barry K."/>
            <person name="Miller A.N."/>
            <person name="Grigoriev I.V."/>
            <person name="Debuchy R."/>
            <person name="Gladieux P."/>
            <person name="Thoren M.H."/>
            <person name="Johannesson H."/>
        </authorList>
    </citation>
    <scope>NUCLEOTIDE SEQUENCE</scope>
    <source>
        <strain evidence="3">CBS 333.67</strain>
    </source>
</reference>
<feature type="compositionally biased region" description="Polar residues" evidence="1">
    <location>
        <begin position="1250"/>
        <end position="1261"/>
    </location>
</feature>
<protein>
    <recommendedName>
        <fullName evidence="2">DUF7357 domain-containing protein</fullName>
    </recommendedName>
</protein>
<feature type="compositionally biased region" description="Polar residues" evidence="1">
    <location>
        <begin position="1119"/>
        <end position="1144"/>
    </location>
</feature>
<dbReference type="Proteomes" id="UP001273166">
    <property type="component" value="Unassembled WGS sequence"/>
</dbReference>
<feature type="compositionally biased region" description="Low complexity" evidence="1">
    <location>
        <begin position="1448"/>
        <end position="1466"/>
    </location>
</feature>
<feature type="compositionally biased region" description="Acidic residues" evidence="1">
    <location>
        <begin position="436"/>
        <end position="446"/>
    </location>
</feature>
<accession>A0AAJ0GX84</accession>
<feature type="domain" description="DUF7357" evidence="2">
    <location>
        <begin position="7"/>
        <end position="141"/>
    </location>
</feature>
<feature type="compositionally biased region" description="Acidic residues" evidence="1">
    <location>
        <begin position="846"/>
        <end position="855"/>
    </location>
</feature>
<proteinExistence type="predicted"/>
<evidence type="ECO:0000313" key="3">
    <source>
        <dbReference type="EMBL" id="KAK3307821.1"/>
    </source>
</evidence>
<reference evidence="3" key="1">
    <citation type="journal article" date="2023" name="Mol. Phylogenet. Evol.">
        <title>Genome-scale phylogeny and comparative genomics of the fungal order Sordariales.</title>
        <authorList>
            <person name="Hensen N."/>
            <person name="Bonometti L."/>
            <person name="Westerberg I."/>
            <person name="Brannstrom I.O."/>
            <person name="Guillou S."/>
            <person name="Cros-Aarteil S."/>
            <person name="Calhoun S."/>
            <person name="Haridas S."/>
            <person name="Kuo A."/>
            <person name="Mondo S."/>
            <person name="Pangilinan J."/>
            <person name="Riley R."/>
            <person name="LaButti K."/>
            <person name="Andreopoulos B."/>
            <person name="Lipzen A."/>
            <person name="Chen C."/>
            <person name="Yan M."/>
            <person name="Daum C."/>
            <person name="Ng V."/>
            <person name="Clum A."/>
            <person name="Steindorff A."/>
            <person name="Ohm R.A."/>
            <person name="Martin F."/>
            <person name="Silar P."/>
            <person name="Natvig D.O."/>
            <person name="Lalanne C."/>
            <person name="Gautier V."/>
            <person name="Ament-Velasquez S.L."/>
            <person name="Kruys A."/>
            <person name="Hutchinson M.I."/>
            <person name="Powell A.J."/>
            <person name="Barry K."/>
            <person name="Miller A.N."/>
            <person name="Grigoriev I.V."/>
            <person name="Debuchy R."/>
            <person name="Gladieux P."/>
            <person name="Hiltunen Thoren M."/>
            <person name="Johannesson H."/>
        </authorList>
    </citation>
    <scope>NUCLEOTIDE SEQUENCE</scope>
    <source>
        <strain evidence="3">CBS 333.67</strain>
    </source>
</reference>
<gene>
    <name evidence="3" type="ORF">B0T15DRAFT_490434</name>
</gene>
<feature type="region of interest" description="Disordered" evidence="1">
    <location>
        <begin position="171"/>
        <end position="233"/>
    </location>
</feature>
<feature type="region of interest" description="Disordered" evidence="1">
    <location>
        <begin position="258"/>
        <end position="292"/>
    </location>
</feature>
<feature type="compositionally biased region" description="Polar residues" evidence="1">
    <location>
        <begin position="697"/>
        <end position="713"/>
    </location>
</feature>
<feature type="compositionally biased region" description="Acidic residues" evidence="1">
    <location>
        <begin position="824"/>
        <end position="838"/>
    </location>
</feature>
<feature type="region of interest" description="Disordered" evidence="1">
    <location>
        <begin position="121"/>
        <end position="146"/>
    </location>
</feature>
<dbReference type="RefSeq" id="XP_062723601.1">
    <property type="nucleotide sequence ID" value="XM_062866679.1"/>
</dbReference>
<feature type="compositionally biased region" description="Basic and acidic residues" evidence="1">
    <location>
        <begin position="1472"/>
        <end position="1481"/>
    </location>
</feature>
<dbReference type="Pfam" id="PF24054">
    <property type="entry name" value="DUF7357"/>
    <property type="match status" value="1"/>
</dbReference>
<feature type="compositionally biased region" description="Basic and acidic residues" evidence="1">
    <location>
        <begin position="1264"/>
        <end position="1279"/>
    </location>
</feature>
<evidence type="ECO:0000313" key="4">
    <source>
        <dbReference type="Proteomes" id="UP001273166"/>
    </source>
</evidence>
<feature type="compositionally biased region" description="Acidic residues" evidence="1">
    <location>
        <begin position="556"/>
        <end position="580"/>
    </location>
</feature>
<dbReference type="GeneID" id="87885508"/>
<dbReference type="InterPro" id="IPR055781">
    <property type="entry name" value="DUF7357"/>
</dbReference>
<feature type="compositionally biased region" description="Low complexity" evidence="1">
    <location>
        <begin position="1239"/>
        <end position="1249"/>
    </location>
</feature>
<evidence type="ECO:0000259" key="2">
    <source>
        <dbReference type="Pfam" id="PF24054"/>
    </source>
</evidence>
<comment type="caution">
    <text evidence="3">The sequence shown here is derived from an EMBL/GenBank/DDBJ whole genome shotgun (WGS) entry which is preliminary data.</text>
</comment>
<feature type="compositionally biased region" description="Basic and acidic residues" evidence="1">
    <location>
        <begin position="926"/>
        <end position="942"/>
    </location>
</feature>
<feature type="region of interest" description="Disordered" evidence="1">
    <location>
        <begin position="342"/>
        <end position="368"/>
    </location>
</feature>
<feature type="region of interest" description="Disordered" evidence="1">
    <location>
        <begin position="978"/>
        <end position="1183"/>
    </location>
</feature>
<feature type="compositionally biased region" description="Polar residues" evidence="1">
    <location>
        <begin position="1326"/>
        <end position="1342"/>
    </location>
</feature>
<feature type="compositionally biased region" description="Acidic residues" evidence="1">
    <location>
        <begin position="197"/>
        <end position="214"/>
    </location>
</feature>
<keyword evidence="4" id="KW-1185">Reference proteome</keyword>
<feature type="region of interest" description="Disordered" evidence="1">
    <location>
        <begin position="691"/>
        <end position="732"/>
    </location>
</feature>
<feature type="region of interest" description="Disordered" evidence="1">
    <location>
        <begin position="1198"/>
        <end position="1488"/>
    </location>
</feature>